<sequence length="151" mass="16244">MRTLLIILTLLGYSCLSHSQTIEKFSIDSGGVSTTAGGIQILYTIGEVNVQELNSGGIYISEGFINGFEDNTLGVSEVDTTNLSIYPNPASEYITIESNKALDAIEFYDVLGKPVLQTLDSRIDISALSAGIYIVKLSMGNKSISKKIVVQ</sequence>
<reference evidence="4 5" key="1">
    <citation type="submission" date="2024-09" db="EMBL/GenBank/DDBJ databases">
        <authorList>
            <person name="Sun Q."/>
            <person name="Mori K."/>
        </authorList>
    </citation>
    <scope>NUCLEOTIDE SEQUENCE [LARGE SCALE GENOMIC DNA]</scope>
    <source>
        <strain evidence="4 5">NCAIM B.02481</strain>
    </source>
</reference>
<organism evidence="4 5">
    <name type="scientific">Winogradskyella pulchriflava</name>
    <dbReference type="NCBI Taxonomy" id="1110688"/>
    <lineage>
        <taxon>Bacteria</taxon>
        <taxon>Pseudomonadati</taxon>
        <taxon>Bacteroidota</taxon>
        <taxon>Flavobacteriia</taxon>
        <taxon>Flavobacteriales</taxon>
        <taxon>Flavobacteriaceae</taxon>
        <taxon>Winogradskyella</taxon>
    </lineage>
</organism>
<gene>
    <name evidence="4" type="ORF">ACFFGA_03670</name>
</gene>
<evidence type="ECO:0000259" key="3">
    <source>
        <dbReference type="Pfam" id="PF18962"/>
    </source>
</evidence>
<name>A0ABV6Q5R4_9FLAO</name>
<keyword evidence="1 2" id="KW-0732">Signal</keyword>
<dbReference type="InterPro" id="IPR026444">
    <property type="entry name" value="Secre_tail"/>
</dbReference>
<dbReference type="NCBIfam" id="TIGR04183">
    <property type="entry name" value="Por_Secre_tail"/>
    <property type="match status" value="1"/>
</dbReference>
<dbReference type="EMBL" id="JBHLTQ010000001">
    <property type="protein sequence ID" value="MFC0603639.1"/>
    <property type="molecule type" value="Genomic_DNA"/>
</dbReference>
<dbReference type="PROSITE" id="PS51257">
    <property type="entry name" value="PROKAR_LIPOPROTEIN"/>
    <property type="match status" value="1"/>
</dbReference>
<dbReference type="RefSeq" id="WP_386059810.1">
    <property type="nucleotide sequence ID" value="NZ_JBHLTQ010000001.1"/>
</dbReference>
<proteinExistence type="predicted"/>
<evidence type="ECO:0000313" key="5">
    <source>
        <dbReference type="Proteomes" id="UP001589832"/>
    </source>
</evidence>
<feature type="signal peptide" evidence="2">
    <location>
        <begin position="1"/>
        <end position="19"/>
    </location>
</feature>
<protein>
    <submittedName>
        <fullName evidence="4">T9SS type A sorting domain-containing protein</fullName>
    </submittedName>
</protein>
<feature type="domain" description="Secretion system C-terminal sorting" evidence="3">
    <location>
        <begin position="85"/>
        <end position="150"/>
    </location>
</feature>
<feature type="chain" id="PRO_5046555516" evidence="2">
    <location>
        <begin position="20"/>
        <end position="151"/>
    </location>
</feature>
<evidence type="ECO:0000256" key="1">
    <source>
        <dbReference type="ARBA" id="ARBA00022729"/>
    </source>
</evidence>
<comment type="caution">
    <text evidence="4">The sequence shown here is derived from an EMBL/GenBank/DDBJ whole genome shotgun (WGS) entry which is preliminary data.</text>
</comment>
<dbReference type="Proteomes" id="UP001589832">
    <property type="component" value="Unassembled WGS sequence"/>
</dbReference>
<evidence type="ECO:0000313" key="4">
    <source>
        <dbReference type="EMBL" id="MFC0603639.1"/>
    </source>
</evidence>
<keyword evidence="5" id="KW-1185">Reference proteome</keyword>
<dbReference type="Pfam" id="PF18962">
    <property type="entry name" value="Por_Secre_tail"/>
    <property type="match status" value="1"/>
</dbReference>
<evidence type="ECO:0000256" key="2">
    <source>
        <dbReference type="SAM" id="SignalP"/>
    </source>
</evidence>
<accession>A0ABV6Q5R4</accession>